<comment type="caution">
    <text evidence="5">The sequence shown here is derived from an EMBL/GenBank/DDBJ whole genome shotgun (WGS) entry which is preliminary data.</text>
</comment>
<reference evidence="5 6" key="1">
    <citation type="submission" date="2023-03" db="EMBL/GenBank/DDBJ databases">
        <title>Novosphingobium cyanobacteriorum sp. nov., isolated from a eutrophic reservoir during the Microcystis bloom period.</title>
        <authorList>
            <person name="Kang M."/>
            <person name="Le V."/>
            <person name="Ko S.-R."/>
            <person name="Lee S.-A."/>
            <person name="Ahn C.-Y."/>
        </authorList>
    </citation>
    <scope>NUCLEOTIDE SEQUENCE [LARGE SCALE GENOMIC DNA]</scope>
    <source>
        <strain evidence="5 6">HBC54</strain>
    </source>
</reference>
<gene>
    <name evidence="5" type="ORF">POM99_18360</name>
</gene>
<keyword evidence="3" id="KW-0804">Transcription</keyword>
<evidence type="ECO:0000256" key="1">
    <source>
        <dbReference type="ARBA" id="ARBA00023015"/>
    </source>
</evidence>
<dbReference type="PANTHER" id="PTHR43133:SF39">
    <property type="entry name" value="SIMILAR TO RNA POLYMERASE SIGMA-E FACTOR"/>
    <property type="match status" value="1"/>
</dbReference>
<dbReference type="PANTHER" id="PTHR43133">
    <property type="entry name" value="RNA POLYMERASE ECF-TYPE SIGMA FACTO"/>
    <property type="match status" value="1"/>
</dbReference>
<dbReference type="NCBIfam" id="TIGR02999">
    <property type="entry name" value="Sig-70_X6"/>
    <property type="match status" value="1"/>
</dbReference>
<evidence type="ECO:0000259" key="4">
    <source>
        <dbReference type="Pfam" id="PF07638"/>
    </source>
</evidence>
<dbReference type="InterPro" id="IPR014284">
    <property type="entry name" value="RNA_pol_sigma-70_dom"/>
</dbReference>
<proteinExistence type="predicted"/>
<dbReference type="RefSeq" id="WP_277280051.1">
    <property type="nucleotide sequence ID" value="NZ_JAROCY010000022.1"/>
</dbReference>
<keyword evidence="1" id="KW-0805">Transcription regulation</keyword>
<sequence>MSNVPDDILNACYSDMRRMARRILAGDGARQLIQPTELANEAAIRLLRSNLSGVSDQGHMLAYAARTMRQVLIDETRKQAAKKREAVGMMTLFPGEDVHRLIDIEDLDRALGELAVHSPDYARVVELRFMLGLSVDETAMATRLSHRTVLRRWNAARLWLLERLGEGSPE</sequence>
<keyword evidence="6" id="KW-1185">Reference proteome</keyword>
<name>A0ABT6CMN2_9SPHN</name>
<keyword evidence="2" id="KW-0731">Sigma factor</keyword>
<dbReference type="InterPro" id="IPR013324">
    <property type="entry name" value="RNA_pol_sigma_r3/r4-like"/>
</dbReference>
<dbReference type="Proteomes" id="UP001222770">
    <property type="component" value="Unassembled WGS sequence"/>
</dbReference>
<dbReference type="InterPro" id="IPR036388">
    <property type="entry name" value="WH-like_DNA-bd_sf"/>
</dbReference>
<dbReference type="EMBL" id="JAROCY010000022">
    <property type="protein sequence ID" value="MDF8335171.1"/>
    <property type="molecule type" value="Genomic_DNA"/>
</dbReference>
<dbReference type="InterPro" id="IPR039425">
    <property type="entry name" value="RNA_pol_sigma-70-like"/>
</dbReference>
<evidence type="ECO:0000313" key="5">
    <source>
        <dbReference type="EMBL" id="MDF8335171.1"/>
    </source>
</evidence>
<evidence type="ECO:0000313" key="6">
    <source>
        <dbReference type="Proteomes" id="UP001222770"/>
    </source>
</evidence>
<dbReference type="InterPro" id="IPR011517">
    <property type="entry name" value="RNA_pol_sigma70_ECF-like"/>
</dbReference>
<evidence type="ECO:0000256" key="2">
    <source>
        <dbReference type="ARBA" id="ARBA00023082"/>
    </source>
</evidence>
<dbReference type="NCBIfam" id="TIGR02937">
    <property type="entry name" value="sigma70-ECF"/>
    <property type="match status" value="1"/>
</dbReference>
<evidence type="ECO:0000256" key="3">
    <source>
        <dbReference type="ARBA" id="ARBA00023163"/>
    </source>
</evidence>
<feature type="domain" description="RNA polymerase sigma-70 ECF-like HTH" evidence="4">
    <location>
        <begin position="6"/>
        <end position="163"/>
    </location>
</feature>
<protein>
    <submittedName>
        <fullName evidence="5">ECF-type sigma factor</fullName>
    </submittedName>
</protein>
<dbReference type="Pfam" id="PF07638">
    <property type="entry name" value="Sigma70_ECF"/>
    <property type="match status" value="1"/>
</dbReference>
<accession>A0ABT6CMN2</accession>
<dbReference type="SUPFAM" id="SSF88659">
    <property type="entry name" value="Sigma3 and sigma4 domains of RNA polymerase sigma factors"/>
    <property type="match status" value="1"/>
</dbReference>
<dbReference type="InterPro" id="IPR053812">
    <property type="entry name" value="HTH_Sigma70_ECF-like"/>
</dbReference>
<dbReference type="Gene3D" id="1.10.10.10">
    <property type="entry name" value="Winged helix-like DNA-binding domain superfamily/Winged helix DNA-binding domain"/>
    <property type="match status" value="1"/>
</dbReference>
<organism evidence="5 6">
    <name type="scientific">Novosphingobium cyanobacteriorum</name>
    <dbReference type="NCBI Taxonomy" id="3024215"/>
    <lineage>
        <taxon>Bacteria</taxon>
        <taxon>Pseudomonadati</taxon>
        <taxon>Pseudomonadota</taxon>
        <taxon>Alphaproteobacteria</taxon>
        <taxon>Sphingomonadales</taxon>
        <taxon>Sphingomonadaceae</taxon>
        <taxon>Novosphingobium</taxon>
    </lineage>
</organism>